<dbReference type="InterPro" id="IPR014721">
    <property type="entry name" value="Ribsml_uS5_D2-typ_fold_subgr"/>
</dbReference>
<dbReference type="FunFam" id="3.30.565.10:FF:000004">
    <property type="entry name" value="DNA topoisomerase 2"/>
    <property type="match status" value="1"/>
</dbReference>
<evidence type="ECO:0000256" key="1">
    <source>
        <dbReference type="ARBA" id="ARBA00000185"/>
    </source>
</evidence>
<dbReference type="CDD" id="cd03481">
    <property type="entry name" value="TopoIIA_Trans_ScTopoIIA"/>
    <property type="match status" value="1"/>
</dbReference>
<feature type="domain" description="Topo IIA-type catalytic" evidence="19">
    <location>
        <begin position="791"/>
        <end position="1247"/>
    </location>
</feature>
<keyword evidence="8 16" id="KW-0547">Nucleotide-binding</keyword>
<feature type="region of interest" description="Disordered" evidence="17">
    <location>
        <begin position="1600"/>
        <end position="1643"/>
    </location>
</feature>
<dbReference type="GO" id="GO:0003918">
    <property type="term" value="F:DNA topoisomerase type II (double strand cut, ATP-hydrolyzing) activity"/>
    <property type="evidence" value="ECO:0007669"/>
    <property type="project" value="UniProtKB-UniRule"/>
</dbReference>
<dbReference type="SUPFAM" id="SSF56719">
    <property type="entry name" value="Type II DNA topoisomerase"/>
    <property type="match status" value="1"/>
</dbReference>
<dbReference type="PROSITE" id="PS52040">
    <property type="entry name" value="TOPO_IIA"/>
    <property type="match status" value="1"/>
</dbReference>
<dbReference type="SMART" id="SM00434">
    <property type="entry name" value="TOP4c"/>
    <property type="match status" value="1"/>
</dbReference>
<keyword evidence="13 15" id="KW-0413">Isomerase</keyword>
<feature type="compositionally biased region" description="Basic residues" evidence="17">
    <location>
        <begin position="1542"/>
        <end position="1556"/>
    </location>
</feature>
<feature type="compositionally biased region" description="Acidic residues" evidence="17">
    <location>
        <begin position="82"/>
        <end position="93"/>
    </location>
</feature>
<dbReference type="PANTHER" id="PTHR10169:SF38">
    <property type="entry name" value="DNA TOPOISOMERASE 2"/>
    <property type="match status" value="1"/>
</dbReference>
<evidence type="ECO:0000256" key="7">
    <source>
        <dbReference type="ARBA" id="ARBA00022723"/>
    </source>
</evidence>
<dbReference type="CDD" id="cd16930">
    <property type="entry name" value="HATPase_TopII-like"/>
    <property type="match status" value="1"/>
</dbReference>
<dbReference type="InterPro" id="IPR001154">
    <property type="entry name" value="TopoII_euk"/>
</dbReference>
<feature type="compositionally biased region" description="Acidic residues" evidence="17">
    <location>
        <begin position="1415"/>
        <end position="1425"/>
    </location>
</feature>
<dbReference type="Pfam" id="PF00521">
    <property type="entry name" value="DNA_topoisoIV"/>
    <property type="match status" value="1"/>
</dbReference>
<dbReference type="FunFam" id="3.30.1490.30:FF:000001">
    <property type="entry name" value="DNA topoisomerase 2"/>
    <property type="match status" value="1"/>
</dbReference>
<dbReference type="FunFam" id="3.40.50.670:FF:000001">
    <property type="entry name" value="DNA topoisomerase 2"/>
    <property type="match status" value="2"/>
</dbReference>
<evidence type="ECO:0000256" key="15">
    <source>
        <dbReference type="PROSITE-ProRule" id="PRU01384"/>
    </source>
</evidence>
<dbReference type="GO" id="GO:0006265">
    <property type="term" value="P:DNA topological change"/>
    <property type="evidence" value="ECO:0007669"/>
    <property type="project" value="UniProtKB-UniRule"/>
</dbReference>
<evidence type="ECO:0000256" key="16">
    <source>
        <dbReference type="RuleBase" id="RU362094"/>
    </source>
</evidence>
<dbReference type="InterPro" id="IPR036890">
    <property type="entry name" value="HATPase_C_sf"/>
</dbReference>
<dbReference type="Pfam" id="PF01751">
    <property type="entry name" value="Toprim"/>
    <property type="match status" value="1"/>
</dbReference>
<dbReference type="Pfam" id="PF00204">
    <property type="entry name" value="DNA_gyraseB"/>
    <property type="match status" value="1"/>
</dbReference>
<organism evidence="20 21">
    <name type="scientific">Ascobolus immersus RN42</name>
    <dbReference type="NCBI Taxonomy" id="1160509"/>
    <lineage>
        <taxon>Eukaryota</taxon>
        <taxon>Fungi</taxon>
        <taxon>Dikarya</taxon>
        <taxon>Ascomycota</taxon>
        <taxon>Pezizomycotina</taxon>
        <taxon>Pezizomycetes</taxon>
        <taxon>Pezizales</taxon>
        <taxon>Ascobolaceae</taxon>
        <taxon>Ascobolus</taxon>
    </lineage>
</organism>
<comment type="function">
    <text evidence="14 16">Control of topological states of DNA by transient breakage and subsequent rejoining of DNA strands. Topoisomerase II makes double-strand breaks.</text>
</comment>
<comment type="catalytic activity">
    <reaction evidence="1 15 16">
        <text>ATP-dependent breakage, passage and rejoining of double-stranded DNA.</text>
        <dbReference type="EC" id="5.6.2.2"/>
    </reaction>
</comment>
<keyword evidence="21" id="KW-1185">Reference proteome</keyword>
<feature type="active site" description="O-(5'-phospho-DNA)-tyrosine intermediate" evidence="15">
    <location>
        <position position="881"/>
    </location>
</feature>
<dbReference type="PRINTS" id="PR01158">
    <property type="entry name" value="TOPISMRASEII"/>
</dbReference>
<feature type="compositionally biased region" description="Basic residues" evidence="17">
    <location>
        <begin position="1500"/>
        <end position="1516"/>
    </location>
</feature>
<evidence type="ECO:0000256" key="3">
    <source>
        <dbReference type="ARBA" id="ARBA00001946"/>
    </source>
</evidence>
<feature type="region of interest" description="Disordered" evidence="17">
    <location>
        <begin position="1359"/>
        <end position="1585"/>
    </location>
</feature>
<dbReference type="InterPro" id="IPR034157">
    <property type="entry name" value="TOPRIM_TopoII"/>
</dbReference>
<dbReference type="InterPro" id="IPR013757">
    <property type="entry name" value="Topo_IIA_A_a_sf"/>
</dbReference>
<dbReference type="SUPFAM" id="SSF55874">
    <property type="entry name" value="ATPase domain of HSP90 chaperone/DNA topoisomerase II/histidine kinase"/>
    <property type="match status" value="1"/>
</dbReference>
<evidence type="ECO:0000256" key="4">
    <source>
        <dbReference type="ARBA" id="ARBA00011080"/>
    </source>
</evidence>
<evidence type="ECO:0000256" key="13">
    <source>
        <dbReference type="ARBA" id="ARBA00023235"/>
    </source>
</evidence>
<keyword evidence="9 16" id="KW-0067">ATP-binding</keyword>
<evidence type="ECO:0000256" key="10">
    <source>
        <dbReference type="ARBA" id="ARBA00022842"/>
    </source>
</evidence>
<dbReference type="GO" id="GO:0003677">
    <property type="term" value="F:DNA binding"/>
    <property type="evidence" value="ECO:0007669"/>
    <property type="project" value="UniProtKB-UniRule"/>
</dbReference>
<comment type="similarity">
    <text evidence="4 16">Belongs to the type II topoisomerase family.</text>
</comment>
<dbReference type="InterPro" id="IPR013760">
    <property type="entry name" value="Topo_IIA-like_dom_sf"/>
</dbReference>
<dbReference type="CDD" id="cd03365">
    <property type="entry name" value="TOPRIM_TopoIIA"/>
    <property type="match status" value="1"/>
</dbReference>
<dbReference type="Gene3D" id="3.30.230.10">
    <property type="match status" value="1"/>
</dbReference>
<dbReference type="InterPro" id="IPR020568">
    <property type="entry name" value="Ribosomal_Su5_D2-typ_SF"/>
</dbReference>
<feature type="region of interest" description="Disordered" evidence="17">
    <location>
        <begin position="1262"/>
        <end position="1342"/>
    </location>
</feature>
<dbReference type="Proteomes" id="UP000275078">
    <property type="component" value="Unassembled WGS sequence"/>
</dbReference>
<feature type="compositionally biased region" description="Acidic residues" evidence="17">
    <location>
        <begin position="1560"/>
        <end position="1575"/>
    </location>
</feature>
<comment type="cofactor">
    <cofactor evidence="2">
        <name>Ca(2+)</name>
        <dbReference type="ChEBI" id="CHEBI:29108"/>
    </cofactor>
</comment>
<dbReference type="EC" id="5.6.2.2" evidence="5 16"/>
<dbReference type="OrthoDB" id="276498at2759"/>
<dbReference type="PROSITE" id="PS50880">
    <property type="entry name" value="TOPRIM"/>
    <property type="match status" value="1"/>
</dbReference>
<feature type="compositionally biased region" description="Basic and acidic residues" evidence="17">
    <location>
        <begin position="1285"/>
        <end position="1295"/>
    </location>
</feature>
<dbReference type="GO" id="GO:0005634">
    <property type="term" value="C:nucleus"/>
    <property type="evidence" value="ECO:0007669"/>
    <property type="project" value="TreeGrafter"/>
</dbReference>
<dbReference type="Gene3D" id="3.30.1360.40">
    <property type="match status" value="1"/>
</dbReference>
<dbReference type="PANTHER" id="PTHR10169">
    <property type="entry name" value="DNA TOPOISOMERASE/GYRASE"/>
    <property type="match status" value="1"/>
</dbReference>
<dbReference type="InterPro" id="IPR013759">
    <property type="entry name" value="Topo_IIA_B_C"/>
</dbReference>
<evidence type="ECO:0000256" key="2">
    <source>
        <dbReference type="ARBA" id="ARBA00001913"/>
    </source>
</evidence>
<evidence type="ECO:0000256" key="11">
    <source>
        <dbReference type="ARBA" id="ARBA00023029"/>
    </source>
</evidence>
<keyword evidence="12 15" id="KW-0238">DNA-binding</keyword>
<dbReference type="GO" id="GO:0005524">
    <property type="term" value="F:ATP binding"/>
    <property type="evidence" value="ECO:0007669"/>
    <property type="project" value="UniProtKB-UniRule"/>
</dbReference>
<feature type="compositionally biased region" description="Low complexity" evidence="17">
    <location>
        <begin position="1600"/>
        <end position="1613"/>
    </location>
</feature>
<dbReference type="FunFam" id="3.30.1360.40:FF:000003">
    <property type="entry name" value="DNA topoisomerase 2"/>
    <property type="match status" value="1"/>
</dbReference>
<dbReference type="InterPro" id="IPR050634">
    <property type="entry name" value="DNA_Topoisomerase_II"/>
</dbReference>
<dbReference type="InterPro" id="IPR031660">
    <property type="entry name" value="TOPRIM_C"/>
</dbReference>
<dbReference type="SUPFAM" id="SSF54211">
    <property type="entry name" value="Ribosomal protein S5 domain 2-like"/>
    <property type="match status" value="1"/>
</dbReference>
<feature type="compositionally biased region" description="Low complexity" evidence="17">
    <location>
        <begin position="1311"/>
        <end position="1320"/>
    </location>
</feature>
<feature type="compositionally biased region" description="Acidic residues" evidence="17">
    <location>
        <begin position="1522"/>
        <end position="1531"/>
    </location>
</feature>
<feature type="compositionally biased region" description="Low complexity" evidence="17">
    <location>
        <begin position="1441"/>
        <end position="1450"/>
    </location>
</feature>
<feature type="compositionally biased region" description="Low complexity" evidence="17">
    <location>
        <begin position="1482"/>
        <end position="1499"/>
    </location>
</feature>
<dbReference type="InterPro" id="IPR013758">
    <property type="entry name" value="Topo_IIA_A/C_ab"/>
</dbReference>
<dbReference type="FunFam" id="3.30.230.10:FF:000008">
    <property type="entry name" value="DNA topoisomerase 2"/>
    <property type="match status" value="1"/>
</dbReference>
<dbReference type="Gene3D" id="3.30.565.10">
    <property type="entry name" value="Histidine kinase-like ATPase, C-terminal domain"/>
    <property type="match status" value="1"/>
</dbReference>
<feature type="region of interest" description="Disordered" evidence="17">
    <location>
        <begin position="1168"/>
        <end position="1193"/>
    </location>
</feature>
<keyword evidence="11 15" id="KW-0799">Topoisomerase</keyword>
<dbReference type="Pfam" id="PF02518">
    <property type="entry name" value="HATPase_c"/>
    <property type="match status" value="1"/>
</dbReference>
<evidence type="ECO:0000256" key="9">
    <source>
        <dbReference type="ARBA" id="ARBA00022840"/>
    </source>
</evidence>
<dbReference type="PRINTS" id="PR00418">
    <property type="entry name" value="TPI2FAMILY"/>
</dbReference>
<evidence type="ECO:0000256" key="8">
    <source>
        <dbReference type="ARBA" id="ARBA00022741"/>
    </source>
</evidence>
<dbReference type="Gene3D" id="3.40.50.670">
    <property type="match status" value="1"/>
</dbReference>
<dbReference type="STRING" id="1160509.A0A3N4I1Q3"/>
<evidence type="ECO:0000256" key="14">
    <source>
        <dbReference type="ARBA" id="ARBA00053943"/>
    </source>
</evidence>
<dbReference type="InterPro" id="IPR003594">
    <property type="entry name" value="HATPase_dom"/>
</dbReference>
<keyword evidence="7" id="KW-0479">Metal-binding</keyword>
<evidence type="ECO:0000313" key="21">
    <source>
        <dbReference type="Proteomes" id="UP000275078"/>
    </source>
</evidence>
<dbReference type="InterPro" id="IPR002205">
    <property type="entry name" value="Topo_IIA_dom_A"/>
</dbReference>
<comment type="subunit">
    <text evidence="16">Homodimer.</text>
</comment>
<reference evidence="20 21" key="1">
    <citation type="journal article" date="2018" name="Nat. Ecol. Evol.">
        <title>Pezizomycetes genomes reveal the molecular basis of ectomycorrhizal truffle lifestyle.</title>
        <authorList>
            <person name="Murat C."/>
            <person name="Payen T."/>
            <person name="Noel B."/>
            <person name="Kuo A."/>
            <person name="Morin E."/>
            <person name="Chen J."/>
            <person name="Kohler A."/>
            <person name="Krizsan K."/>
            <person name="Balestrini R."/>
            <person name="Da Silva C."/>
            <person name="Montanini B."/>
            <person name="Hainaut M."/>
            <person name="Levati E."/>
            <person name="Barry K.W."/>
            <person name="Belfiori B."/>
            <person name="Cichocki N."/>
            <person name="Clum A."/>
            <person name="Dockter R.B."/>
            <person name="Fauchery L."/>
            <person name="Guy J."/>
            <person name="Iotti M."/>
            <person name="Le Tacon F."/>
            <person name="Lindquist E.A."/>
            <person name="Lipzen A."/>
            <person name="Malagnac F."/>
            <person name="Mello A."/>
            <person name="Molinier V."/>
            <person name="Miyauchi S."/>
            <person name="Poulain J."/>
            <person name="Riccioni C."/>
            <person name="Rubini A."/>
            <person name="Sitrit Y."/>
            <person name="Splivallo R."/>
            <person name="Traeger S."/>
            <person name="Wang M."/>
            <person name="Zifcakova L."/>
            <person name="Wipf D."/>
            <person name="Zambonelli A."/>
            <person name="Paolocci F."/>
            <person name="Nowrousian M."/>
            <person name="Ottonello S."/>
            <person name="Baldrian P."/>
            <person name="Spatafora J.W."/>
            <person name="Henrissat B."/>
            <person name="Nagy L.G."/>
            <person name="Aury J.M."/>
            <person name="Wincker P."/>
            <person name="Grigoriev I.V."/>
            <person name="Bonfante P."/>
            <person name="Martin F.M."/>
        </authorList>
    </citation>
    <scope>NUCLEOTIDE SEQUENCE [LARGE SCALE GENOMIC DNA]</scope>
    <source>
        <strain evidence="20 21">RN42</strain>
    </source>
</reference>
<dbReference type="Gene3D" id="3.90.199.10">
    <property type="entry name" value="Topoisomerase II, domain 5"/>
    <property type="match status" value="1"/>
</dbReference>
<dbReference type="InterPro" id="IPR013506">
    <property type="entry name" value="Topo_IIA_bsu_dom2"/>
</dbReference>
<dbReference type="GO" id="GO:0000819">
    <property type="term" value="P:sister chromatid segregation"/>
    <property type="evidence" value="ECO:0007669"/>
    <property type="project" value="TreeGrafter"/>
</dbReference>
<dbReference type="Gene3D" id="1.10.268.10">
    <property type="entry name" value="Topoisomerase, domain 3"/>
    <property type="match status" value="1"/>
</dbReference>
<feature type="compositionally biased region" description="Basic residues" evidence="17">
    <location>
        <begin position="63"/>
        <end position="76"/>
    </location>
</feature>
<evidence type="ECO:0000259" key="19">
    <source>
        <dbReference type="PROSITE" id="PS52040"/>
    </source>
</evidence>
<evidence type="ECO:0000256" key="12">
    <source>
        <dbReference type="ARBA" id="ARBA00023125"/>
    </source>
</evidence>
<evidence type="ECO:0000256" key="6">
    <source>
        <dbReference type="ARBA" id="ARBA00019635"/>
    </source>
</evidence>
<gene>
    <name evidence="20" type="ORF">BJ508DRAFT_362774</name>
</gene>
<protein>
    <recommendedName>
        <fullName evidence="6 16">DNA topoisomerase 2</fullName>
        <ecNumber evidence="5 16">5.6.2.2</ecNumber>
    </recommendedName>
</protein>
<dbReference type="Gene3D" id="3.30.1490.30">
    <property type="match status" value="1"/>
</dbReference>
<accession>A0A3N4I1Q3</accession>
<evidence type="ECO:0000256" key="17">
    <source>
        <dbReference type="SAM" id="MobiDB-lite"/>
    </source>
</evidence>
<proteinExistence type="inferred from homology"/>
<dbReference type="GO" id="GO:0000712">
    <property type="term" value="P:resolution of meiotic recombination intermediates"/>
    <property type="evidence" value="ECO:0007669"/>
    <property type="project" value="TreeGrafter"/>
</dbReference>
<dbReference type="InterPro" id="IPR006171">
    <property type="entry name" value="TOPRIM_dom"/>
</dbReference>
<name>A0A3N4I1Q3_ASCIM</name>
<dbReference type="FunFam" id="3.90.199.10:FF:000002">
    <property type="entry name" value="DNA topoisomerase 2"/>
    <property type="match status" value="1"/>
</dbReference>
<dbReference type="PROSITE" id="PS00177">
    <property type="entry name" value="TOPOISOMERASE_II"/>
    <property type="match status" value="1"/>
</dbReference>
<dbReference type="SMART" id="SM00433">
    <property type="entry name" value="TOP2c"/>
    <property type="match status" value="1"/>
</dbReference>
<dbReference type="InterPro" id="IPR001241">
    <property type="entry name" value="Topo_IIA"/>
</dbReference>
<dbReference type="Pfam" id="PF16898">
    <property type="entry name" value="TOPRIM_C"/>
    <property type="match status" value="1"/>
</dbReference>
<feature type="domain" description="Toprim" evidence="18">
    <location>
        <begin position="536"/>
        <end position="655"/>
    </location>
</feature>
<feature type="compositionally biased region" description="Acidic residues" evidence="17">
    <location>
        <begin position="1617"/>
        <end position="1643"/>
    </location>
</feature>
<feature type="region of interest" description="Disordered" evidence="17">
    <location>
        <begin position="1"/>
        <end position="105"/>
    </location>
</feature>
<keyword evidence="10" id="KW-0460">Magnesium</keyword>
<sequence length="1643" mass="184473">MSSVSDYDEGDNFSPEPVKKPAAKKAAPKKPAAPRKPAAKKRAADDDDDDAGSDFGASPPQAKKAKKAAAPRKTAAKKTNYAEDDDDEMDVDDQGTSQNSTLAEKAGKYEKLSQIEHILRRPDTYIGEVEMVEKSMWVYNSEDKRMEWRKINYVPGLYKIFDEVMVNAADNKVRDKSMNTIKVEVDKEKGMLSVWNNGAGIPIAIHEKEKIWVPELIFAHLLTSSNYDDNEKKVTGGRNGYGAKLANIYSTKFIVETADKHSKKKYKQEFTKNMTVFGKPEIKENKKGEEYTKITFFPELHRFAEMQEFNEDFIALVKKRVYDMAGCLKGVKVFLNGERIILKDFRAYMDMFVEAIHRENGGGLGEAKPKIYSEVINDRWEVGFAVSDGTFHQVSFVNSIATPQGGNHVNVIADQLCDRITAKLKKLNKGGATLKPAQIKQNFFLFVNAQIENPAFSSQTKEQLTSRPSTFGSKYQLGDKFLKDCENSGVLTNILEVSKAKADKALAKSDGKRRSRISNAKLVDANKAGTKEGWKCTLILTEGDSAMSLAISGIAALESGRDYYGVFPLRGKVLNVRDASLDQITKNAEIQNIKEILGLKHKFQYTKETAKSNLRYGHLMIMTDQDHDGSHIKGLLINFFESQYPSLLRLDGFLVSFITPIVRVFKGNKRNHTESKDFFTMPEFEYWRDHTNQKGWQHKYYKGLATSTSEDAKLYFSNLDKHLKVFHTMDEEGSKAIELAFSKKMADQRKDWLAKCEPGTFYDYTDELIKITDFVNKELILFSMADNIRSIPSVLDGLKPSSRKCMFTCFIRNLQKEIKVAELAASVSEKTAYQHGAVSLEQTIINLAQDFTGSNNMNILRPEGAFGTRIQGGKDAGSARYIYTLPEALTRKVFSPLDDPLLKYNKDDGKRIDPDFYIPILPLILVNGADGIGTGWSTSIPNFNPDDIVENINRWIDGEELQPMKPWYRGFKGTIEEAGAGKFKVSGIIRQIDATTVLVEELPVKLWTQDFKEWLESVIKAEKAPAFIQDYNDNSSPHKIEFTITLASEAHMKAALEEGLENKFKLTRQINTTNIVAFDSQGRICRYDSPLDVMKEFCNVRLKFYHKRKEYMIGDLERTLRRLTNQARFVKMIIDKQLTVNNRKKKDLMAELKQLGFAIFSDKEEAKKAGEMENTVENPDDHANDGQDEGEAVDGIPSDGYNYLLGMALWSLTKERVEKLNQAVNAANEEMEILLKKSPKDLWRADLRDFQEAWKAQCQEWEENAKDEAKTGKKGKKSGKLNRAPGEKNTKKKKDDDDDFEVKPKKRAPAKPKAGAEPQKGQAKIETLFQKAAAKNEPEKEPTKIAPIFQKVARAAATKKKKIVELSDEDEEMADLDDILNDDDDDELDDPVEVSSPKIAPKPKPAPKKSKLEEILSDLDDDDDLPIPKQSEKAKPKPRAKAAAAATASQPEKKKSLFDISDSDDDIFSAPVSKPAPKPISEEVSLLLSSDSEAEPAAKPAKKAAAKPKPAAKKKSATQMLLDDDEEEDDDRDARPPPAPKARARAAPKKPAAKKKVLSDDEDEVMEDVAEDSDEVLPTKGRKEQVKKVVDLPLSPVRPRARAARAAAKSVPKYDFLSDDEEEEEEFNGGDSAEEDEFEDDDE</sequence>
<dbReference type="InterPro" id="IPR018522">
    <property type="entry name" value="TopoIIA_CS"/>
</dbReference>
<evidence type="ECO:0000313" key="20">
    <source>
        <dbReference type="EMBL" id="RPA80032.1"/>
    </source>
</evidence>
<evidence type="ECO:0000259" key="18">
    <source>
        <dbReference type="PROSITE" id="PS50880"/>
    </source>
</evidence>
<dbReference type="EMBL" id="ML119692">
    <property type="protein sequence ID" value="RPA80032.1"/>
    <property type="molecule type" value="Genomic_DNA"/>
</dbReference>
<feature type="compositionally biased region" description="Acidic residues" evidence="17">
    <location>
        <begin position="1366"/>
        <end position="1392"/>
    </location>
</feature>
<dbReference type="GO" id="GO:0046872">
    <property type="term" value="F:metal ion binding"/>
    <property type="evidence" value="ECO:0007669"/>
    <property type="project" value="UniProtKB-KW"/>
</dbReference>
<feature type="compositionally biased region" description="Acidic residues" evidence="17">
    <location>
        <begin position="1"/>
        <end position="11"/>
    </location>
</feature>
<evidence type="ECO:0000256" key="5">
    <source>
        <dbReference type="ARBA" id="ARBA00012895"/>
    </source>
</evidence>
<comment type="cofactor">
    <cofactor evidence="3">
        <name>Mg(2+)</name>
        <dbReference type="ChEBI" id="CHEBI:18420"/>
    </cofactor>
</comment>